<gene>
    <name evidence="1" type="ORF">PLOB_00018049</name>
</gene>
<protein>
    <submittedName>
        <fullName evidence="1">Uncharacterized protein</fullName>
    </submittedName>
</protein>
<comment type="caution">
    <text evidence="1">The sequence shown here is derived from an EMBL/GenBank/DDBJ whole genome shotgun (WGS) entry which is preliminary data.</text>
</comment>
<organism evidence="1 2">
    <name type="scientific">Porites lobata</name>
    <dbReference type="NCBI Taxonomy" id="104759"/>
    <lineage>
        <taxon>Eukaryota</taxon>
        <taxon>Metazoa</taxon>
        <taxon>Cnidaria</taxon>
        <taxon>Anthozoa</taxon>
        <taxon>Hexacorallia</taxon>
        <taxon>Scleractinia</taxon>
        <taxon>Fungiina</taxon>
        <taxon>Poritidae</taxon>
        <taxon>Porites</taxon>
    </lineage>
</organism>
<reference evidence="1 2" key="1">
    <citation type="submission" date="2022-05" db="EMBL/GenBank/DDBJ databases">
        <authorList>
            <consortium name="Genoscope - CEA"/>
            <person name="William W."/>
        </authorList>
    </citation>
    <scope>NUCLEOTIDE SEQUENCE [LARGE SCALE GENOMIC DNA]</scope>
</reference>
<evidence type="ECO:0000313" key="1">
    <source>
        <dbReference type="EMBL" id="CAH3176328.1"/>
    </source>
</evidence>
<name>A0ABN8RDL0_9CNID</name>
<evidence type="ECO:0000313" key="2">
    <source>
        <dbReference type="Proteomes" id="UP001159405"/>
    </source>
</evidence>
<feature type="non-terminal residue" evidence="1">
    <location>
        <position position="1"/>
    </location>
</feature>
<dbReference type="EMBL" id="CALNXK010000211">
    <property type="protein sequence ID" value="CAH3176328.1"/>
    <property type="molecule type" value="Genomic_DNA"/>
</dbReference>
<sequence>HSGWGENSCDHSRDAGVSCLQQGLPQILEVGCYQDKSDDRALNKLYANLRSQIDWWNMRSMVTKCAERAFVRGYKYFGLQFYGECWGDDRLRPSYDKHGPGKGCTDSVGDEVHSYAYRFAPWRDLGCWRDVGDGHTMKLLANFRPKIDWYHLEKIVQMCYEAAKKANKKFFAIQFYGECWVSDTESYKLYGPSTNCWNGVGRVYNNYVYEVLW</sequence>
<keyword evidence="2" id="KW-1185">Reference proteome</keyword>
<dbReference type="Proteomes" id="UP001159405">
    <property type="component" value="Unassembled WGS sequence"/>
</dbReference>
<proteinExistence type="predicted"/>
<accession>A0ABN8RDL0</accession>